<dbReference type="InterPro" id="IPR001279">
    <property type="entry name" value="Metallo-B-lactamas"/>
</dbReference>
<reference evidence="2" key="2">
    <citation type="journal article" date="2021" name="PeerJ">
        <title>Extensive microbial diversity within the chicken gut microbiome revealed by metagenomics and culture.</title>
        <authorList>
            <person name="Gilroy R."/>
            <person name="Ravi A."/>
            <person name="Getino M."/>
            <person name="Pursley I."/>
            <person name="Horton D.L."/>
            <person name="Alikhan N.F."/>
            <person name="Baker D."/>
            <person name="Gharbi K."/>
            <person name="Hall N."/>
            <person name="Watson M."/>
            <person name="Adriaenssens E.M."/>
            <person name="Foster-Nyarko E."/>
            <person name="Jarju S."/>
            <person name="Secka A."/>
            <person name="Antonio M."/>
            <person name="Oren A."/>
            <person name="Chaudhuri R.R."/>
            <person name="La Ragione R."/>
            <person name="Hildebrand F."/>
            <person name="Pallen M.J."/>
        </authorList>
    </citation>
    <scope>NUCLEOTIDE SEQUENCE</scope>
    <source>
        <strain evidence="2">10532</strain>
    </source>
</reference>
<dbReference type="Pfam" id="PF12706">
    <property type="entry name" value="Lactamase_B_2"/>
    <property type="match status" value="1"/>
</dbReference>
<dbReference type="PANTHER" id="PTHR42663">
    <property type="entry name" value="HYDROLASE C777.06C-RELATED-RELATED"/>
    <property type="match status" value="1"/>
</dbReference>
<dbReference type="InterPro" id="IPR036866">
    <property type="entry name" value="RibonucZ/Hydroxyglut_hydro"/>
</dbReference>
<dbReference type="PANTHER" id="PTHR42663:SF4">
    <property type="entry name" value="SLL1036 PROTEIN"/>
    <property type="match status" value="1"/>
</dbReference>
<protein>
    <submittedName>
        <fullName evidence="2">MBL fold metallo-hydrolase</fullName>
    </submittedName>
</protein>
<dbReference type="Gene3D" id="3.60.15.10">
    <property type="entry name" value="Ribonuclease Z/Hydroxyacylglutathione hydrolase-like"/>
    <property type="match status" value="1"/>
</dbReference>
<proteinExistence type="predicted"/>
<dbReference type="AlphaFoldDB" id="A0A9D9HR17"/>
<evidence type="ECO:0000313" key="2">
    <source>
        <dbReference type="EMBL" id="MBO8458571.1"/>
    </source>
</evidence>
<dbReference type="SMART" id="SM00849">
    <property type="entry name" value="Lactamase_B"/>
    <property type="match status" value="1"/>
</dbReference>
<gene>
    <name evidence="2" type="ORF">IAA81_10175</name>
</gene>
<comment type="caution">
    <text evidence="2">The sequence shown here is derived from an EMBL/GenBank/DDBJ whole genome shotgun (WGS) entry which is preliminary data.</text>
</comment>
<reference evidence="2" key="1">
    <citation type="submission" date="2020-10" db="EMBL/GenBank/DDBJ databases">
        <authorList>
            <person name="Gilroy R."/>
        </authorList>
    </citation>
    <scope>NUCLEOTIDE SEQUENCE</scope>
    <source>
        <strain evidence="2">10532</strain>
    </source>
</reference>
<organism evidence="2 3">
    <name type="scientific">Candidatus Gallitreponema excrementavium</name>
    <dbReference type="NCBI Taxonomy" id="2840840"/>
    <lineage>
        <taxon>Bacteria</taxon>
        <taxon>Pseudomonadati</taxon>
        <taxon>Spirochaetota</taxon>
        <taxon>Spirochaetia</taxon>
        <taxon>Spirochaetales</taxon>
        <taxon>Candidatus Gallitreponema</taxon>
    </lineage>
</organism>
<feature type="domain" description="Metallo-beta-lactamase" evidence="1">
    <location>
        <begin position="61"/>
        <end position="258"/>
    </location>
</feature>
<dbReference type="CDD" id="cd07715">
    <property type="entry name" value="TaR3-like_MBL-fold"/>
    <property type="match status" value="1"/>
</dbReference>
<evidence type="ECO:0000259" key="1">
    <source>
        <dbReference type="SMART" id="SM00849"/>
    </source>
</evidence>
<name>A0A9D9HR17_9SPIR</name>
<accession>A0A9D9HR17</accession>
<dbReference type="EMBL" id="JADIMM010000117">
    <property type="protein sequence ID" value="MBO8458571.1"/>
    <property type="molecule type" value="Genomic_DNA"/>
</dbReference>
<sequence length="321" mass="36453">MKVLFWGVRGSFPTPLSDFQLKSKISAVLQRVKPCDLESETTREKFLASLPSSLFGYVGGNTPCVELKDDLLNKKNEYILFDAGSGIVEFGRSLNFRLNPSGNVFHIFISHFHWDHIHGLPFFTPGYNSGNVIHFYSTRKEMKEILEGQMEEPYFPVSMSGDRGFSPKTYFHVLSKDQDVVLGNLKITNKEVHHPGGCTAYKVDDGSSSFIYSTDTELIGENFSNTEENSRFYRGVGTILLDAQYTEPEAREKVNWGHSSFSSAVDFTLNWGIKKLILFHHEPMYSDSKLYGILQSARWYLETENKNLQVILAVENAEVDI</sequence>
<dbReference type="SUPFAM" id="SSF56281">
    <property type="entry name" value="Metallo-hydrolase/oxidoreductase"/>
    <property type="match status" value="1"/>
</dbReference>
<evidence type="ECO:0000313" key="3">
    <source>
        <dbReference type="Proteomes" id="UP000823638"/>
    </source>
</evidence>
<dbReference type="Proteomes" id="UP000823638">
    <property type="component" value="Unassembled WGS sequence"/>
</dbReference>